<evidence type="ECO:0000313" key="1">
    <source>
        <dbReference type="EMBL" id="UQX13414.1"/>
    </source>
</evidence>
<dbReference type="EMBL" id="CP097321">
    <property type="protein sequence ID" value="UQX13414.1"/>
    <property type="molecule type" value="Genomic_DNA"/>
</dbReference>
<keyword evidence="2" id="KW-1185">Reference proteome</keyword>
<evidence type="ECO:0000313" key="2">
    <source>
        <dbReference type="Proteomes" id="UP001056610"/>
    </source>
</evidence>
<protein>
    <submittedName>
        <fullName evidence="1">Uncharacterized protein</fullName>
    </submittedName>
</protein>
<name>A0ABY4QRW5_9MYCO</name>
<dbReference type="Proteomes" id="UP001056610">
    <property type="component" value="Plasmid unnamed"/>
</dbReference>
<gene>
    <name evidence="1" type="ORF">M5I08_24710</name>
</gene>
<dbReference type="RefSeq" id="WP_219070046.1">
    <property type="nucleotide sequence ID" value="NZ_CAJUXY010000073.1"/>
</dbReference>
<sequence length="57" mass="6308">MKECSFDYGLYVLVDDCKGNRSPGAQAARSQFAHGWVRTIDDTELNCGNLPIADTTR</sequence>
<organism evidence="1 2">
    <name type="scientific">Candidatus Mycobacterium methanotrophicum</name>
    <dbReference type="NCBI Taxonomy" id="2943498"/>
    <lineage>
        <taxon>Bacteria</taxon>
        <taxon>Bacillati</taxon>
        <taxon>Actinomycetota</taxon>
        <taxon>Actinomycetes</taxon>
        <taxon>Mycobacteriales</taxon>
        <taxon>Mycobacteriaceae</taxon>
        <taxon>Mycobacterium</taxon>
    </lineage>
</organism>
<geneLocation type="plasmid" evidence="1 2">
    <name>unnamed</name>
</geneLocation>
<keyword evidence="1" id="KW-0614">Plasmid</keyword>
<accession>A0ABY4QRW5</accession>
<reference evidence="1" key="1">
    <citation type="submission" date="2022-05" db="EMBL/GenBank/DDBJ databases">
        <title>A methanotrophic Mycobacterium dominates a cave microbial ecosystem.</title>
        <authorList>
            <person name="Van Spanning R.J.M."/>
            <person name="Guan Q."/>
            <person name="Melkonian C."/>
            <person name="Gallant J."/>
            <person name="Polerecky L."/>
            <person name="Flot J.-F."/>
            <person name="Brandt B.W."/>
            <person name="Braster M."/>
            <person name="Iturbe Espinoza P."/>
            <person name="Aerts J."/>
            <person name="Meima-Franke M."/>
            <person name="Piersma S.R."/>
            <person name="Bunduc C."/>
            <person name="Ummels R."/>
            <person name="Pain A."/>
            <person name="Fleming E.J."/>
            <person name="van der Wel N."/>
            <person name="Gherman V.D."/>
            <person name="Sarbu S.M."/>
            <person name="Bodelier P.L.E."/>
            <person name="Bitter W."/>
        </authorList>
    </citation>
    <scope>NUCLEOTIDE SEQUENCE</scope>
    <source>
        <strain evidence="1">Sulfur Cave</strain>
        <plasmid evidence="1">unnamed</plasmid>
    </source>
</reference>
<proteinExistence type="predicted"/>